<feature type="domain" description="Exonuclease" evidence="1">
    <location>
        <begin position="2"/>
        <end position="192"/>
    </location>
</feature>
<dbReference type="GO" id="GO:0004527">
    <property type="term" value="F:exonuclease activity"/>
    <property type="evidence" value="ECO:0007669"/>
    <property type="project" value="UniProtKB-KW"/>
</dbReference>
<dbReference type="SMART" id="SM00479">
    <property type="entry name" value="EXOIII"/>
    <property type="match status" value="1"/>
</dbReference>
<keyword evidence="2" id="KW-0269">Exonuclease</keyword>
<gene>
    <name evidence="2" type="ORF">H9637_01460</name>
</gene>
<dbReference type="SUPFAM" id="SSF53098">
    <property type="entry name" value="Ribonuclease H-like"/>
    <property type="match status" value="1"/>
</dbReference>
<evidence type="ECO:0000313" key="2">
    <source>
        <dbReference type="EMBL" id="MBD8045722.1"/>
    </source>
</evidence>
<dbReference type="PANTHER" id="PTHR30231:SF41">
    <property type="entry name" value="DNA POLYMERASE III SUBUNIT EPSILON"/>
    <property type="match status" value="1"/>
</dbReference>
<dbReference type="InterPro" id="IPR013520">
    <property type="entry name" value="Ribonucl_H"/>
</dbReference>
<accession>A0ABR8YN94</accession>
<dbReference type="InterPro" id="IPR036397">
    <property type="entry name" value="RNaseH_sf"/>
</dbReference>
<dbReference type="CDD" id="cd06127">
    <property type="entry name" value="DEDDh"/>
    <property type="match status" value="1"/>
</dbReference>
<dbReference type="EMBL" id="JACSQB010000010">
    <property type="protein sequence ID" value="MBD8045722.1"/>
    <property type="molecule type" value="Genomic_DNA"/>
</dbReference>
<keyword evidence="3" id="KW-1185">Reference proteome</keyword>
<keyword evidence="2" id="KW-0540">Nuclease</keyword>
<name>A0ABR8YN94_9CLOT</name>
<proteinExistence type="predicted"/>
<dbReference type="RefSeq" id="WP_191738706.1">
    <property type="nucleotide sequence ID" value="NZ_JACSQB010000010.1"/>
</dbReference>
<evidence type="ECO:0000259" key="1">
    <source>
        <dbReference type="SMART" id="SM00479"/>
    </source>
</evidence>
<dbReference type="Pfam" id="PF00929">
    <property type="entry name" value="RNase_T"/>
    <property type="match status" value="1"/>
</dbReference>
<reference evidence="2 3" key="1">
    <citation type="submission" date="2020-08" db="EMBL/GenBank/DDBJ databases">
        <title>A Genomic Blueprint of the Chicken Gut Microbiome.</title>
        <authorList>
            <person name="Gilroy R."/>
            <person name="Ravi A."/>
            <person name="Getino M."/>
            <person name="Pursley I."/>
            <person name="Horton D.L."/>
            <person name="Alikhan N.-F."/>
            <person name="Baker D."/>
            <person name="Gharbi K."/>
            <person name="Hall N."/>
            <person name="Watson M."/>
            <person name="Adriaenssens E.M."/>
            <person name="Foster-Nyarko E."/>
            <person name="Jarju S."/>
            <person name="Secka A."/>
            <person name="Antonio M."/>
            <person name="Oren A."/>
            <person name="Chaudhuri R."/>
            <person name="La Ragione R.M."/>
            <person name="Hildebrand F."/>
            <person name="Pallen M.J."/>
        </authorList>
    </citation>
    <scope>NUCLEOTIDE SEQUENCE [LARGE SCALE GENOMIC DNA]</scope>
    <source>
        <strain evidence="2 3">N37</strain>
    </source>
</reference>
<dbReference type="InterPro" id="IPR012337">
    <property type="entry name" value="RNaseH-like_sf"/>
</dbReference>
<evidence type="ECO:0000313" key="3">
    <source>
        <dbReference type="Proteomes" id="UP000627166"/>
    </source>
</evidence>
<keyword evidence="2" id="KW-0378">Hydrolase</keyword>
<dbReference type="Gene3D" id="3.30.420.10">
    <property type="entry name" value="Ribonuclease H-like superfamily/Ribonuclease H"/>
    <property type="match status" value="1"/>
</dbReference>
<sequence length="205" mass="23652">MKMIFFDTETTGITPGNICQLSYITVDTGVKPTKTEGKNVFFAVEYVEPEAEEVHGFSAEDLYQLSNGKYFEDSYEEFVNDFLSADILIGHNVNFDIKFLCHELQYCDINYSPKNIFCTMNYYKNICKLSNNRGGIKNPKLEEVIRFLGIERSQIRDKAKELFEGSGSYHDARFDTAATYLIVTEGIKKKYIPPRYFTNIVKNQQ</sequence>
<dbReference type="PANTHER" id="PTHR30231">
    <property type="entry name" value="DNA POLYMERASE III SUBUNIT EPSILON"/>
    <property type="match status" value="1"/>
</dbReference>
<dbReference type="Proteomes" id="UP000627166">
    <property type="component" value="Unassembled WGS sequence"/>
</dbReference>
<organism evidence="2 3">
    <name type="scientific">Clostridium faecium</name>
    <dbReference type="NCBI Taxonomy" id="2762223"/>
    <lineage>
        <taxon>Bacteria</taxon>
        <taxon>Bacillati</taxon>
        <taxon>Bacillota</taxon>
        <taxon>Clostridia</taxon>
        <taxon>Eubacteriales</taxon>
        <taxon>Clostridiaceae</taxon>
        <taxon>Clostridium</taxon>
    </lineage>
</organism>
<comment type="caution">
    <text evidence="2">The sequence shown here is derived from an EMBL/GenBank/DDBJ whole genome shotgun (WGS) entry which is preliminary data.</text>
</comment>
<protein>
    <submittedName>
        <fullName evidence="2">3'-5' exonuclease</fullName>
    </submittedName>
</protein>